<dbReference type="AlphaFoldDB" id="A0A1G1ZWJ5"/>
<evidence type="ECO:0000313" key="4">
    <source>
        <dbReference type="Proteomes" id="UP000176626"/>
    </source>
</evidence>
<feature type="transmembrane region" description="Helical" evidence="1">
    <location>
        <begin position="168"/>
        <end position="186"/>
    </location>
</feature>
<dbReference type="GO" id="GO:0004175">
    <property type="term" value="F:endopeptidase activity"/>
    <property type="evidence" value="ECO:0007669"/>
    <property type="project" value="UniProtKB-ARBA"/>
</dbReference>
<keyword evidence="1" id="KW-0812">Transmembrane</keyword>
<dbReference type="EMBL" id="MHJN01000034">
    <property type="protein sequence ID" value="OGY68247.1"/>
    <property type="molecule type" value="Genomic_DNA"/>
</dbReference>
<protein>
    <recommendedName>
        <fullName evidence="2">CAAX prenyl protease 2/Lysostaphin resistance protein A-like domain-containing protein</fullName>
    </recommendedName>
</protein>
<proteinExistence type="predicted"/>
<evidence type="ECO:0000313" key="3">
    <source>
        <dbReference type="EMBL" id="OGY68247.1"/>
    </source>
</evidence>
<dbReference type="GO" id="GO:0080120">
    <property type="term" value="P:CAAX-box protein maturation"/>
    <property type="evidence" value="ECO:0007669"/>
    <property type="project" value="UniProtKB-ARBA"/>
</dbReference>
<keyword evidence="1" id="KW-1133">Transmembrane helix</keyword>
<feature type="transmembrane region" description="Helical" evidence="1">
    <location>
        <begin position="61"/>
        <end position="79"/>
    </location>
</feature>
<evidence type="ECO:0000256" key="1">
    <source>
        <dbReference type="SAM" id="Phobius"/>
    </source>
</evidence>
<organism evidence="3 4">
    <name type="scientific">Candidatus Harrisonbacteria bacterium RIFOXYA1_FULL_48_8</name>
    <dbReference type="NCBI Taxonomy" id="1798411"/>
    <lineage>
        <taxon>Bacteria</taxon>
        <taxon>Candidatus Harrisoniibacteriota</taxon>
    </lineage>
</organism>
<gene>
    <name evidence="3" type="ORF">A2214_00765</name>
</gene>
<feature type="transmembrane region" description="Helical" evidence="1">
    <location>
        <begin position="122"/>
        <end position="140"/>
    </location>
</feature>
<name>A0A1G1ZWJ5_9BACT</name>
<comment type="caution">
    <text evidence="3">The sequence shown here is derived from an EMBL/GenBank/DDBJ whole genome shotgun (WGS) entry which is preliminary data.</text>
</comment>
<evidence type="ECO:0000259" key="2">
    <source>
        <dbReference type="Pfam" id="PF02517"/>
    </source>
</evidence>
<feature type="domain" description="CAAX prenyl protease 2/Lysostaphin resistance protein A-like" evidence="2">
    <location>
        <begin position="103"/>
        <end position="178"/>
    </location>
</feature>
<dbReference type="Proteomes" id="UP000176626">
    <property type="component" value="Unassembled WGS sequence"/>
</dbReference>
<keyword evidence="1" id="KW-0472">Membrane</keyword>
<reference evidence="3 4" key="1">
    <citation type="journal article" date="2016" name="Nat. Commun.">
        <title>Thousands of microbial genomes shed light on interconnected biogeochemical processes in an aquifer system.</title>
        <authorList>
            <person name="Anantharaman K."/>
            <person name="Brown C.T."/>
            <person name="Hug L.A."/>
            <person name="Sharon I."/>
            <person name="Castelle C.J."/>
            <person name="Probst A.J."/>
            <person name="Thomas B.C."/>
            <person name="Singh A."/>
            <person name="Wilkins M.J."/>
            <person name="Karaoz U."/>
            <person name="Brodie E.L."/>
            <person name="Williams K.H."/>
            <person name="Hubbard S.S."/>
            <person name="Banfield J.F."/>
        </authorList>
    </citation>
    <scope>NUCLEOTIDE SEQUENCE [LARGE SCALE GENOMIC DNA]</scope>
</reference>
<feature type="transmembrane region" description="Helical" evidence="1">
    <location>
        <begin position="24"/>
        <end position="41"/>
    </location>
</feature>
<sequence>MIKKEAFVIFAFTMAEIWILPRHWIFPVLVISFIVFSWRYHGDTLKTVGLATGDFSQAKPIFIGLLISLLAIFGMALVLNPGFSERENFWEKVFIQAKGYVGWAFVQQLVLHGYFTNRLQKVFVKIWPTALAVGGMFAIAHLPNPVLSLFCLIFGTAGAYFFLKARNLYLLTLAHAILGTAIKYLLAKDLFNHGMRIGPGFWQ</sequence>
<dbReference type="InterPro" id="IPR003675">
    <property type="entry name" value="Rce1/LyrA-like_dom"/>
</dbReference>
<feature type="transmembrane region" description="Helical" evidence="1">
    <location>
        <begin position="146"/>
        <end position="163"/>
    </location>
</feature>
<dbReference type="Pfam" id="PF02517">
    <property type="entry name" value="Rce1-like"/>
    <property type="match status" value="1"/>
</dbReference>
<accession>A0A1G1ZWJ5</accession>